<dbReference type="InterPro" id="IPR001611">
    <property type="entry name" value="Leu-rich_rpt"/>
</dbReference>
<evidence type="ECO:0000259" key="4">
    <source>
        <dbReference type="Pfam" id="PF23598"/>
    </source>
</evidence>
<dbReference type="PANTHER" id="PTHR48051:SF1">
    <property type="entry name" value="RAS SUPPRESSOR PROTEIN 1"/>
    <property type="match status" value="1"/>
</dbReference>
<evidence type="ECO:0000313" key="6">
    <source>
        <dbReference type="Proteomes" id="UP001501175"/>
    </source>
</evidence>
<dbReference type="SUPFAM" id="SSF52058">
    <property type="entry name" value="L domain-like"/>
    <property type="match status" value="1"/>
</dbReference>
<dbReference type="InterPro" id="IPR055414">
    <property type="entry name" value="LRR_R13L4/SHOC2-like"/>
</dbReference>
<keyword evidence="2" id="KW-0677">Repeat</keyword>
<evidence type="ECO:0000256" key="3">
    <source>
        <dbReference type="SAM" id="SignalP"/>
    </source>
</evidence>
<evidence type="ECO:0000313" key="5">
    <source>
        <dbReference type="EMBL" id="GAA4459570.1"/>
    </source>
</evidence>
<dbReference type="SMART" id="SM00369">
    <property type="entry name" value="LRR_TYP"/>
    <property type="match status" value="8"/>
</dbReference>
<feature type="signal peptide" evidence="3">
    <location>
        <begin position="1"/>
        <end position="21"/>
    </location>
</feature>
<gene>
    <name evidence="5" type="ORF">GCM10023189_33470</name>
</gene>
<dbReference type="EMBL" id="BAABHD010000032">
    <property type="protein sequence ID" value="GAA4459570.1"/>
    <property type="molecule type" value="Genomic_DNA"/>
</dbReference>
<organism evidence="5 6">
    <name type="scientific">Nibrella saemangeumensis</name>
    <dbReference type="NCBI Taxonomy" id="1084526"/>
    <lineage>
        <taxon>Bacteria</taxon>
        <taxon>Pseudomonadati</taxon>
        <taxon>Bacteroidota</taxon>
        <taxon>Cytophagia</taxon>
        <taxon>Cytophagales</taxon>
        <taxon>Spirosomataceae</taxon>
        <taxon>Nibrella</taxon>
    </lineage>
</organism>
<dbReference type="Pfam" id="PF12799">
    <property type="entry name" value="LRR_4"/>
    <property type="match status" value="2"/>
</dbReference>
<dbReference type="Pfam" id="PF23598">
    <property type="entry name" value="LRR_14"/>
    <property type="match status" value="1"/>
</dbReference>
<dbReference type="Pfam" id="PF13516">
    <property type="entry name" value="LRR_6"/>
    <property type="match status" value="1"/>
</dbReference>
<reference evidence="6" key="1">
    <citation type="journal article" date="2019" name="Int. J. Syst. Evol. Microbiol.">
        <title>The Global Catalogue of Microorganisms (GCM) 10K type strain sequencing project: providing services to taxonomists for standard genome sequencing and annotation.</title>
        <authorList>
            <consortium name="The Broad Institute Genomics Platform"/>
            <consortium name="The Broad Institute Genome Sequencing Center for Infectious Disease"/>
            <person name="Wu L."/>
            <person name="Ma J."/>
        </authorList>
    </citation>
    <scope>NUCLEOTIDE SEQUENCE [LARGE SCALE GENOMIC DNA]</scope>
    <source>
        <strain evidence="6">JCM 17927</strain>
    </source>
</reference>
<dbReference type="InterPro" id="IPR025875">
    <property type="entry name" value="Leu-rich_rpt_4"/>
</dbReference>
<dbReference type="Gene3D" id="3.80.10.10">
    <property type="entry name" value="Ribonuclease Inhibitor"/>
    <property type="match status" value="2"/>
</dbReference>
<feature type="domain" description="Disease resistance R13L4/SHOC-2-like LRR" evidence="4">
    <location>
        <begin position="287"/>
        <end position="400"/>
    </location>
</feature>
<evidence type="ECO:0000256" key="1">
    <source>
        <dbReference type="ARBA" id="ARBA00022614"/>
    </source>
</evidence>
<accession>A0ABP8N4X8</accession>
<dbReference type="PANTHER" id="PTHR48051">
    <property type="match status" value="1"/>
</dbReference>
<dbReference type="InterPro" id="IPR050216">
    <property type="entry name" value="LRR_domain-containing"/>
</dbReference>
<dbReference type="SMART" id="SM00364">
    <property type="entry name" value="LRR_BAC"/>
    <property type="match status" value="7"/>
</dbReference>
<keyword evidence="3" id="KW-0732">Signal</keyword>
<dbReference type="InterPro" id="IPR003591">
    <property type="entry name" value="Leu-rich_rpt_typical-subtyp"/>
</dbReference>
<dbReference type="InterPro" id="IPR032675">
    <property type="entry name" value="LRR_dom_sf"/>
</dbReference>
<dbReference type="PROSITE" id="PS51450">
    <property type="entry name" value="LRR"/>
    <property type="match status" value="2"/>
</dbReference>
<feature type="chain" id="PRO_5046768971" description="Disease resistance R13L4/SHOC-2-like LRR domain-containing protein" evidence="3">
    <location>
        <begin position="22"/>
        <end position="477"/>
    </location>
</feature>
<keyword evidence="6" id="KW-1185">Reference proteome</keyword>
<keyword evidence="1" id="KW-0433">Leucine-rich repeat</keyword>
<dbReference type="Proteomes" id="UP001501175">
    <property type="component" value="Unassembled WGS sequence"/>
</dbReference>
<evidence type="ECO:0000256" key="2">
    <source>
        <dbReference type="ARBA" id="ARBA00022737"/>
    </source>
</evidence>
<dbReference type="PRINTS" id="PR00019">
    <property type="entry name" value="LEURICHRPT"/>
</dbReference>
<name>A0ABP8N4X8_9BACT</name>
<dbReference type="RefSeq" id="WP_345245020.1">
    <property type="nucleotide sequence ID" value="NZ_BAABHD010000032.1"/>
</dbReference>
<proteinExistence type="predicted"/>
<sequence>MKFLSFLVLLCSLVLNGYSQSRVVLLRDTASLQIYPSQLAGKYPSAFGNKQGEGIFSRGGKAEVVLDTMASYRRQFNQFIQVNQKRMPVKGVLLQTEEFIRSDGSYEWVICSFPQSKLTPDQEAGLLDLLRDWYEQHPFPLKTQTGFHRSGMQTMGMVFPPRTTRKGPGIITTLEAAKATNRPDTVKALLLNQLELTDIPEEVYRFPNLEELDLSRNRIKAIPERLTRNIPNLKRLSVMFNGLVADSLSFVKNRHLLALNIQGNSFTDIPRSIRQNRKLESLWLGNNKLKTLDIRRLRSLRRLNDLNLYNVGLTTLPRQIKKLRRLNVLDLYYNNLTELPRSVGRLRRLEQLAISHNQLRKLPESVAKMHQLQILYAHHNQLSALPARLDQLKYLRIVDIGYNWFNTVPATLLALPSLEELDLSSNNLQELPGSLANLRQLKKLYLRQNPVTRKTTGESPHTLLIDQLKTNQTEVYY</sequence>
<protein>
    <recommendedName>
        <fullName evidence="4">Disease resistance R13L4/SHOC-2-like LRR domain-containing protein</fullName>
    </recommendedName>
</protein>
<comment type="caution">
    <text evidence="5">The sequence shown here is derived from an EMBL/GenBank/DDBJ whole genome shotgun (WGS) entry which is preliminary data.</text>
</comment>